<reference evidence="1 2" key="1">
    <citation type="journal article" date="2017" name="Curr. Biol.">
        <title>The Evolution of Venom by Co-option of Single-Copy Genes.</title>
        <authorList>
            <person name="Martinson E.O."/>
            <person name="Mrinalini"/>
            <person name="Kelkar Y.D."/>
            <person name="Chang C.H."/>
            <person name="Werren J.H."/>
        </authorList>
    </citation>
    <scope>NUCLEOTIDE SEQUENCE [LARGE SCALE GENOMIC DNA]</scope>
    <source>
        <strain evidence="1 2">Alberta</strain>
        <tissue evidence="1">Whole body</tissue>
    </source>
</reference>
<dbReference type="PANTHER" id="PTHR47331:SF1">
    <property type="entry name" value="GAG-LIKE PROTEIN"/>
    <property type="match status" value="1"/>
</dbReference>
<evidence type="ECO:0000313" key="1">
    <source>
        <dbReference type="EMBL" id="OXU17000.1"/>
    </source>
</evidence>
<dbReference type="Proteomes" id="UP000215335">
    <property type="component" value="Unassembled WGS sequence"/>
</dbReference>
<proteinExistence type="predicted"/>
<dbReference type="STRING" id="543379.A0A232EF64"/>
<dbReference type="AlphaFoldDB" id="A0A232EF64"/>
<keyword evidence="2" id="KW-1185">Reference proteome</keyword>
<name>A0A232EF64_9HYME</name>
<dbReference type="OrthoDB" id="7698192at2759"/>
<gene>
    <name evidence="1" type="ORF">TSAR_011967</name>
</gene>
<dbReference type="EMBL" id="NNAY01005098">
    <property type="protein sequence ID" value="OXU17000.1"/>
    <property type="molecule type" value="Genomic_DNA"/>
</dbReference>
<evidence type="ECO:0000313" key="2">
    <source>
        <dbReference type="Proteomes" id="UP000215335"/>
    </source>
</evidence>
<accession>A0A232EF64</accession>
<protein>
    <submittedName>
        <fullName evidence="1">Uncharacterized protein</fullName>
    </submittedName>
</protein>
<sequence length="222" mass="25974">MGELRGTHMGTMWDPYGNYVGPMWELCGNHLVLNRILPQNHTWVPYNFPILPHGSQRMLRGNHMGPMRELRFFLCVGKIGQINVVGKSILNKFSNKLSKTRKRDEDLEKFVRQYFDINGIGLDIEKSQKSEDERALEILDSTSRYVNGAWEVGLLWKENYKTLPNSLPMALQRLFGLERRLDRDNVYAELYYQEMKRLIAAGFARKVKREKESGFGIYRILE</sequence>
<organism evidence="1 2">
    <name type="scientific">Trichomalopsis sarcophagae</name>
    <dbReference type="NCBI Taxonomy" id="543379"/>
    <lineage>
        <taxon>Eukaryota</taxon>
        <taxon>Metazoa</taxon>
        <taxon>Ecdysozoa</taxon>
        <taxon>Arthropoda</taxon>
        <taxon>Hexapoda</taxon>
        <taxon>Insecta</taxon>
        <taxon>Pterygota</taxon>
        <taxon>Neoptera</taxon>
        <taxon>Endopterygota</taxon>
        <taxon>Hymenoptera</taxon>
        <taxon>Apocrita</taxon>
        <taxon>Proctotrupomorpha</taxon>
        <taxon>Chalcidoidea</taxon>
        <taxon>Pteromalidae</taxon>
        <taxon>Pteromalinae</taxon>
        <taxon>Trichomalopsis</taxon>
    </lineage>
</organism>
<dbReference type="PANTHER" id="PTHR47331">
    <property type="entry name" value="PHD-TYPE DOMAIN-CONTAINING PROTEIN"/>
    <property type="match status" value="1"/>
</dbReference>
<comment type="caution">
    <text evidence="1">The sequence shown here is derived from an EMBL/GenBank/DDBJ whole genome shotgun (WGS) entry which is preliminary data.</text>
</comment>